<keyword evidence="3" id="KW-0133">Cell shape</keyword>
<feature type="region of interest" description="Disordered" evidence="5">
    <location>
        <begin position="283"/>
        <end position="305"/>
    </location>
</feature>
<reference evidence="7" key="1">
    <citation type="submission" date="2016-10" db="EMBL/GenBank/DDBJ databases">
        <title>Sequence of Gallionella enrichment culture.</title>
        <authorList>
            <person name="Poehlein A."/>
            <person name="Muehling M."/>
            <person name="Daniel R."/>
        </authorList>
    </citation>
    <scope>NUCLEOTIDE SEQUENCE</scope>
</reference>
<evidence type="ECO:0000256" key="1">
    <source>
        <dbReference type="ARBA" id="ARBA00009369"/>
    </source>
</evidence>
<comment type="caution">
    <text evidence="7">The sequence shown here is derived from an EMBL/GenBank/DDBJ whole genome shotgun (WGS) entry which is preliminary data.</text>
</comment>
<dbReference type="NCBIfam" id="TIGR00219">
    <property type="entry name" value="mreC"/>
    <property type="match status" value="1"/>
</dbReference>
<comment type="similarity">
    <text evidence="1">Belongs to the MreC family.</text>
</comment>
<dbReference type="GO" id="GO:0005886">
    <property type="term" value="C:plasma membrane"/>
    <property type="evidence" value="ECO:0007669"/>
    <property type="project" value="TreeGrafter"/>
</dbReference>
<accession>A0A1J5T7K7</accession>
<proteinExistence type="inferred from homology"/>
<dbReference type="GO" id="GO:0008360">
    <property type="term" value="P:regulation of cell shape"/>
    <property type="evidence" value="ECO:0007669"/>
    <property type="project" value="UniProtKB-KW"/>
</dbReference>
<dbReference type="InterPro" id="IPR007221">
    <property type="entry name" value="MreC"/>
</dbReference>
<evidence type="ECO:0000259" key="6">
    <source>
        <dbReference type="Pfam" id="PF04085"/>
    </source>
</evidence>
<evidence type="ECO:0000256" key="3">
    <source>
        <dbReference type="ARBA" id="ARBA00022960"/>
    </source>
</evidence>
<evidence type="ECO:0000256" key="5">
    <source>
        <dbReference type="SAM" id="MobiDB-lite"/>
    </source>
</evidence>
<dbReference type="InterPro" id="IPR055342">
    <property type="entry name" value="MreC_beta-barrel_core"/>
</dbReference>
<dbReference type="EMBL" id="MLJW01000006">
    <property type="protein sequence ID" value="OIR16855.1"/>
    <property type="molecule type" value="Genomic_DNA"/>
</dbReference>
<dbReference type="InterPro" id="IPR042175">
    <property type="entry name" value="Cell/Rod_MreC_2"/>
</dbReference>
<protein>
    <recommendedName>
        <fullName evidence="2">Cell shape-determining protein MreC</fullName>
    </recommendedName>
    <alternativeName>
        <fullName evidence="4">Cell shape protein MreC</fullName>
    </alternativeName>
</protein>
<name>A0A1J5T7K7_9ZZZZ</name>
<evidence type="ECO:0000256" key="4">
    <source>
        <dbReference type="ARBA" id="ARBA00032089"/>
    </source>
</evidence>
<dbReference type="Pfam" id="PF04085">
    <property type="entry name" value="MreC"/>
    <property type="match status" value="1"/>
</dbReference>
<feature type="domain" description="Rod shape-determining protein MreC beta-barrel core" evidence="6">
    <location>
        <begin position="131"/>
        <end position="274"/>
    </location>
</feature>
<gene>
    <name evidence="7" type="primary">mreC_2</name>
    <name evidence="7" type="ORF">GALL_26760</name>
</gene>
<organism evidence="7">
    <name type="scientific">mine drainage metagenome</name>
    <dbReference type="NCBI Taxonomy" id="410659"/>
    <lineage>
        <taxon>unclassified sequences</taxon>
        <taxon>metagenomes</taxon>
        <taxon>ecological metagenomes</taxon>
    </lineage>
</organism>
<dbReference type="Gene3D" id="2.40.10.340">
    <property type="entry name" value="Rod shape-determining protein MreC, domain 1"/>
    <property type="match status" value="1"/>
</dbReference>
<evidence type="ECO:0000313" key="7">
    <source>
        <dbReference type="EMBL" id="OIR16855.1"/>
    </source>
</evidence>
<evidence type="ECO:0000256" key="2">
    <source>
        <dbReference type="ARBA" id="ARBA00013855"/>
    </source>
</evidence>
<dbReference type="InterPro" id="IPR042177">
    <property type="entry name" value="Cell/Rod_1"/>
</dbReference>
<dbReference type="AlphaFoldDB" id="A0A1J5T7K7"/>
<dbReference type="PANTHER" id="PTHR34138:SF1">
    <property type="entry name" value="CELL SHAPE-DETERMINING PROTEIN MREC"/>
    <property type="match status" value="1"/>
</dbReference>
<dbReference type="Gene3D" id="2.40.10.350">
    <property type="entry name" value="Rod shape-determining protein MreC, domain 2"/>
    <property type="match status" value="1"/>
</dbReference>
<dbReference type="PIRSF" id="PIRSF038471">
    <property type="entry name" value="MreC"/>
    <property type="match status" value="1"/>
</dbReference>
<sequence>MDDTRTLRFFNRGPSPAARLVFFSVLSLLLLFVDARYQYLESTRKVLAVIIYPVQRLTALPGETMGRIAVYFETQKQLLEDNAQLRRQHDADAAQLTQLRAIQAEDDQLRTLQELKQRADYPMQMTEIAYVERDIFKRKLFVDKGSQANVQAGQVVVDDKGVVGQVTRVYPWLSEVTLVTDKDHAVPIQLLRNGLRAVVFGSGDISEMSLRYMPVSSDIVVGDVLVTSGIDGTYPPNLPVAQVVKIERDPAYPFARIVCVPLAGVDRHRALLIVSGLPILSERPATSETSDEPERARKRLKRRKP</sequence>
<dbReference type="PANTHER" id="PTHR34138">
    <property type="entry name" value="CELL SHAPE-DETERMINING PROTEIN MREC"/>
    <property type="match status" value="1"/>
</dbReference>
<feature type="compositionally biased region" description="Basic residues" evidence="5">
    <location>
        <begin position="296"/>
        <end position="305"/>
    </location>
</feature>